<dbReference type="InterPro" id="IPR051010">
    <property type="entry name" value="BCAA_transport"/>
</dbReference>
<evidence type="ECO:0000313" key="7">
    <source>
        <dbReference type="Proteomes" id="UP001178288"/>
    </source>
</evidence>
<evidence type="ECO:0000259" key="5">
    <source>
        <dbReference type="Pfam" id="PF13458"/>
    </source>
</evidence>
<comment type="similarity">
    <text evidence="1">Belongs to the leucine-binding protein family.</text>
</comment>
<accession>A0AA95SAJ9</accession>
<dbReference type="InterPro" id="IPR028082">
    <property type="entry name" value="Peripla_BP_I"/>
</dbReference>
<keyword evidence="4" id="KW-0029">Amino-acid transport</keyword>
<gene>
    <name evidence="6" type="ORF">QNH39_15035</name>
</gene>
<feature type="domain" description="Leucine-binding protein" evidence="5">
    <location>
        <begin position="44"/>
        <end position="378"/>
    </location>
</feature>
<dbReference type="KEGG" id="nnv:QNH39_15035"/>
<dbReference type="AlphaFoldDB" id="A0AA95SAJ9"/>
<keyword evidence="7" id="KW-1185">Reference proteome</keyword>
<keyword evidence="2" id="KW-0813">Transport</keyword>
<keyword evidence="3" id="KW-0732">Signal</keyword>
<dbReference type="PANTHER" id="PTHR30483:SF38">
    <property type="entry name" value="BLR7848 PROTEIN"/>
    <property type="match status" value="1"/>
</dbReference>
<evidence type="ECO:0000313" key="6">
    <source>
        <dbReference type="EMBL" id="WHY83998.1"/>
    </source>
</evidence>
<protein>
    <submittedName>
        <fullName evidence="6">ABC transporter substrate-binding protein</fullName>
    </submittedName>
</protein>
<dbReference type="Gene3D" id="3.40.50.2300">
    <property type="match status" value="2"/>
</dbReference>
<evidence type="ECO:0000256" key="3">
    <source>
        <dbReference type="ARBA" id="ARBA00022729"/>
    </source>
</evidence>
<evidence type="ECO:0000256" key="2">
    <source>
        <dbReference type="ARBA" id="ARBA00022448"/>
    </source>
</evidence>
<evidence type="ECO:0000256" key="4">
    <source>
        <dbReference type="ARBA" id="ARBA00022970"/>
    </source>
</evidence>
<dbReference type="EMBL" id="CP126114">
    <property type="protein sequence ID" value="WHY83998.1"/>
    <property type="molecule type" value="Genomic_DNA"/>
</dbReference>
<proteinExistence type="inferred from homology"/>
<dbReference type="PANTHER" id="PTHR30483">
    <property type="entry name" value="LEUCINE-SPECIFIC-BINDING PROTEIN"/>
    <property type="match status" value="1"/>
</dbReference>
<dbReference type="InterPro" id="IPR028081">
    <property type="entry name" value="Leu-bd"/>
</dbReference>
<sequence length="397" mass="42132">MFNGFKKIVTTTAVTLLGIALISGCAGKETSQKTASGDTSAKGSIKVGVIGSFSGAGADMGITMRNGVEMAIKKFNDDGGIDGRKIEIINYDDEGNPTKATSGAQKLISSEKVVAILGNPNTATSIATANVSRSSKVPQIVPIAQSPEVLQPASPWIFRVSAVSTMDIDSIVAFIKEKGWKNIGLLYDTSAYGMSGKQIFDKVIPEEGLKIVASEGYTVGAPDLTTQALNLKKANVDVVIVWGLGADHGRFVSNLEKIGWNIPNIGGRGSIFKIFTNIGGKAANGTIATASLDLGQDEVKTWVDQYHKDYGNEGTIDFAALGYDAAKVLIEAIRKADAKGEINRQRIRDAIESIDKFDTLTGPKGYSISFGPDKHEGSSNEAVIMVEHKDGEWVPVQ</sequence>
<evidence type="ECO:0000256" key="1">
    <source>
        <dbReference type="ARBA" id="ARBA00010062"/>
    </source>
</evidence>
<name>A0AA95SAJ9_9BACI</name>
<dbReference type="SUPFAM" id="SSF53822">
    <property type="entry name" value="Periplasmic binding protein-like I"/>
    <property type="match status" value="1"/>
</dbReference>
<dbReference type="RefSeq" id="WP_066088040.1">
    <property type="nucleotide sequence ID" value="NZ_CP126114.1"/>
</dbReference>
<dbReference type="Pfam" id="PF13458">
    <property type="entry name" value="Peripla_BP_6"/>
    <property type="match status" value="1"/>
</dbReference>
<organism evidence="6 7">
    <name type="scientific">Neobacillus novalis</name>
    <dbReference type="NCBI Taxonomy" id="220687"/>
    <lineage>
        <taxon>Bacteria</taxon>
        <taxon>Bacillati</taxon>
        <taxon>Bacillota</taxon>
        <taxon>Bacilli</taxon>
        <taxon>Bacillales</taxon>
        <taxon>Bacillaceae</taxon>
        <taxon>Neobacillus</taxon>
    </lineage>
</organism>
<dbReference type="Proteomes" id="UP001178288">
    <property type="component" value="Chromosome"/>
</dbReference>
<dbReference type="InterPro" id="IPR000709">
    <property type="entry name" value="Leu_Ile_Val-bd"/>
</dbReference>
<reference evidence="6" key="1">
    <citation type="submission" date="2023-05" db="EMBL/GenBank/DDBJ databases">
        <title>Comparative genomics of Bacillaceae isolates and their secondary metabolite potential.</title>
        <authorList>
            <person name="Song L."/>
            <person name="Nielsen L.J."/>
            <person name="Mohite O."/>
            <person name="Xu X."/>
            <person name="Weber T."/>
            <person name="Kovacs A.T."/>
        </authorList>
    </citation>
    <scope>NUCLEOTIDE SEQUENCE</scope>
    <source>
        <strain evidence="6">XLM17</strain>
    </source>
</reference>
<dbReference type="GO" id="GO:0006865">
    <property type="term" value="P:amino acid transport"/>
    <property type="evidence" value="ECO:0007669"/>
    <property type="project" value="UniProtKB-KW"/>
</dbReference>
<dbReference type="PROSITE" id="PS51257">
    <property type="entry name" value="PROKAR_LIPOPROTEIN"/>
    <property type="match status" value="1"/>
</dbReference>
<dbReference type="PRINTS" id="PR00337">
    <property type="entry name" value="LEUILEVALBP"/>
</dbReference>